<evidence type="ECO:0000256" key="2">
    <source>
        <dbReference type="ARBA" id="ARBA00022980"/>
    </source>
</evidence>
<dbReference type="NCBIfam" id="TIGR01023">
    <property type="entry name" value="rpmG_bact"/>
    <property type="match status" value="1"/>
</dbReference>
<evidence type="ECO:0000256" key="4">
    <source>
        <dbReference type="ARBA" id="ARBA00035176"/>
    </source>
</evidence>
<dbReference type="PANTHER" id="PTHR43168">
    <property type="entry name" value="50S RIBOSOMAL PROTEIN L33, CHLOROPLASTIC"/>
    <property type="match status" value="1"/>
</dbReference>
<dbReference type="GO" id="GO:0006412">
    <property type="term" value="P:translation"/>
    <property type="evidence" value="ECO:0007669"/>
    <property type="project" value="UniProtKB-UniRule"/>
</dbReference>
<dbReference type="SUPFAM" id="SSF57829">
    <property type="entry name" value="Zn-binding ribosomal proteins"/>
    <property type="match status" value="1"/>
</dbReference>
<dbReference type="InterPro" id="IPR001705">
    <property type="entry name" value="Ribosomal_bL33"/>
</dbReference>
<dbReference type="GO" id="GO:0003735">
    <property type="term" value="F:structural constituent of ribosome"/>
    <property type="evidence" value="ECO:0007669"/>
    <property type="project" value="InterPro"/>
</dbReference>
<dbReference type="Proteomes" id="UP001171751">
    <property type="component" value="Unassembled WGS sequence"/>
</dbReference>
<dbReference type="GO" id="GO:0005737">
    <property type="term" value="C:cytoplasm"/>
    <property type="evidence" value="ECO:0007669"/>
    <property type="project" value="UniProtKB-ARBA"/>
</dbReference>
<comment type="caution">
    <text evidence="6">The sequence shown here is derived from an EMBL/GenBank/DDBJ whole genome shotgun (WGS) entry which is preliminary data.</text>
</comment>
<evidence type="ECO:0000256" key="3">
    <source>
        <dbReference type="ARBA" id="ARBA00023274"/>
    </source>
</evidence>
<evidence type="ECO:0000313" key="7">
    <source>
        <dbReference type="Proteomes" id="UP001171751"/>
    </source>
</evidence>
<dbReference type="NCBIfam" id="NF001764">
    <property type="entry name" value="PRK00504.1"/>
    <property type="match status" value="1"/>
</dbReference>
<dbReference type="GO" id="GO:1990904">
    <property type="term" value="C:ribonucleoprotein complex"/>
    <property type="evidence" value="ECO:0007669"/>
    <property type="project" value="UniProtKB-KW"/>
</dbReference>
<dbReference type="Gene3D" id="2.20.28.120">
    <property type="entry name" value="Ribosomal protein L33"/>
    <property type="match status" value="1"/>
</dbReference>
<dbReference type="HAMAP" id="MF_00294">
    <property type="entry name" value="Ribosomal_bL33"/>
    <property type="match status" value="1"/>
</dbReference>
<gene>
    <name evidence="5 6" type="primary">rpmG</name>
    <name evidence="6" type="ORF">Q4F26_04945</name>
</gene>
<dbReference type="InterPro" id="IPR011332">
    <property type="entry name" value="Ribosomal_zn-bd"/>
</dbReference>
<dbReference type="InterPro" id="IPR038584">
    <property type="entry name" value="Ribosomal_bL33_sf"/>
</dbReference>
<dbReference type="PANTHER" id="PTHR43168:SF5">
    <property type="entry name" value="LARGE RIBOSOMAL SUBUNIT PROTEIN BL33B"/>
    <property type="match status" value="1"/>
</dbReference>
<organism evidence="6 7">
    <name type="scientific">Atopococcus tabaci</name>
    <dbReference type="NCBI Taxonomy" id="269774"/>
    <lineage>
        <taxon>Bacteria</taxon>
        <taxon>Bacillati</taxon>
        <taxon>Bacillota</taxon>
        <taxon>Bacilli</taxon>
        <taxon>Lactobacillales</taxon>
        <taxon>Carnobacteriaceae</taxon>
        <taxon>Atopococcus</taxon>
    </lineage>
</organism>
<proteinExistence type="inferred from homology"/>
<sequence>MADKKVHLACAECGQRNYATARSQTAVRTERLELRKFCKHCKKHTLHKEEK</sequence>
<dbReference type="EMBL" id="JAUNQW010000020">
    <property type="protein sequence ID" value="MDO5457676.1"/>
    <property type="molecule type" value="Genomic_DNA"/>
</dbReference>
<dbReference type="GO" id="GO:0005840">
    <property type="term" value="C:ribosome"/>
    <property type="evidence" value="ECO:0007669"/>
    <property type="project" value="UniProtKB-KW"/>
</dbReference>
<evidence type="ECO:0000256" key="1">
    <source>
        <dbReference type="ARBA" id="ARBA00007596"/>
    </source>
</evidence>
<evidence type="ECO:0000313" key="6">
    <source>
        <dbReference type="EMBL" id="MDO5457676.1"/>
    </source>
</evidence>
<keyword evidence="3 5" id="KW-0687">Ribonucleoprotein</keyword>
<comment type="similarity">
    <text evidence="1 5">Belongs to the bacterial ribosomal protein bL33 family.</text>
</comment>
<accession>A0AA43UCX1</accession>
<dbReference type="NCBIfam" id="NF001860">
    <property type="entry name" value="PRK00595.1"/>
    <property type="match status" value="1"/>
</dbReference>
<keyword evidence="7" id="KW-1185">Reference proteome</keyword>
<name>A0AA43UCX1_9LACT</name>
<dbReference type="AlphaFoldDB" id="A0AA43UCX1"/>
<dbReference type="Pfam" id="PF00471">
    <property type="entry name" value="Ribosomal_L33"/>
    <property type="match status" value="1"/>
</dbReference>
<protein>
    <recommendedName>
        <fullName evidence="4 5">Large ribosomal subunit protein bL33</fullName>
    </recommendedName>
</protein>
<evidence type="ECO:0000256" key="5">
    <source>
        <dbReference type="HAMAP-Rule" id="MF_00294"/>
    </source>
</evidence>
<reference evidence="6" key="1">
    <citation type="submission" date="2023-07" db="EMBL/GenBank/DDBJ databases">
        <title>Between Cages and Wild: Unraveling the Impact of Captivity on Animal Microbiomes and Antimicrobial Resistance.</title>
        <authorList>
            <person name="Schmartz G.P."/>
            <person name="Rehner J."/>
            <person name="Schuff M.J."/>
            <person name="Becker S.L."/>
            <person name="Kravczyk M."/>
            <person name="Gurevich A."/>
            <person name="Francke R."/>
            <person name="Mueller R."/>
            <person name="Keller V."/>
            <person name="Keller A."/>
        </authorList>
    </citation>
    <scope>NUCLEOTIDE SEQUENCE</scope>
    <source>
        <strain evidence="6">S39M_St_73</strain>
    </source>
</reference>
<keyword evidence="2 5" id="KW-0689">Ribosomal protein</keyword>